<comment type="similarity">
    <text evidence="1">Belongs to the pyrroline-5-carboxylate reductase family.</text>
</comment>
<dbReference type="InterPro" id="IPR008927">
    <property type="entry name" value="6-PGluconate_DH-like_C_sf"/>
</dbReference>
<evidence type="ECO:0000259" key="4">
    <source>
        <dbReference type="Pfam" id="PF03807"/>
    </source>
</evidence>
<dbReference type="PANTHER" id="PTHR11645">
    <property type="entry name" value="PYRROLINE-5-CARBOXYLATE REDUCTASE"/>
    <property type="match status" value="1"/>
</dbReference>
<dbReference type="PANTHER" id="PTHR11645:SF0">
    <property type="entry name" value="PYRROLINE-5-CARBOXYLATE REDUCTASE 3"/>
    <property type="match status" value="1"/>
</dbReference>
<feature type="domain" description="Pyrroline-5-carboxylate reductase dimerisation" evidence="5">
    <location>
        <begin position="157"/>
        <end position="261"/>
    </location>
</feature>
<dbReference type="InterPro" id="IPR053790">
    <property type="entry name" value="P5CR-like_CS"/>
</dbReference>
<dbReference type="PROSITE" id="PS00521">
    <property type="entry name" value="P5CR"/>
    <property type="match status" value="1"/>
</dbReference>
<dbReference type="NCBIfam" id="TIGR00112">
    <property type="entry name" value="proC"/>
    <property type="match status" value="1"/>
</dbReference>
<dbReference type="EMBL" id="UINC01088436">
    <property type="protein sequence ID" value="SVC38651.1"/>
    <property type="molecule type" value="Genomic_DNA"/>
</dbReference>
<organism evidence="6">
    <name type="scientific">marine metagenome</name>
    <dbReference type="NCBI Taxonomy" id="408172"/>
    <lineage>
        <taxon>unclassified sequences</taxon>
        <taxon>metagenomes</taxon>
        <taxon>ecological metagenomes</taxon>
    </lineage>
</organism>
<evidence type="ECO:0000256" key="1">
    <source>
        <dbReference type="ARBA" id="ARBA00005525"/>
    </source>
</evidence>
<dbReference type="Gene3D" id="3.40.50.720">
    <property type="entry name" value="NAD(P)-binding Rossmann-like Domain"/>
    <property type="match status" value="1"/>
</dbReference>
<evidence type="ECO:0000259" key="5">
    <source>
        <dbReference type="Pfam" id="PF14748"/>
    </source>
</evidence>
<dbReference type="InterPro" id="IPR036291">
    <property type="entry name" value="NAD(P)-bd_dom_sf"/>
</dbReference>
<proteinExistence type="inferred from homology"/>
<dbReference type="HAMAP" id="MF_01925">
    <property type="entry name" value="P5C_reductase"/>
    <property type="match status" value="1"/>
</dbReference>
<dbReference type="InterPro" id="IPR000304">
    <property type="entry name" value="Pyrroline-COOH_reductase"/>
</dbReference>
<accession>A0A382LUQ8</accession>
<evidence type="ECO:0000256" key="2">
    <source>
        <dbReference type="ARBA" id="ARBA00022857"/>
    </source>
</evidence>
<dbReference type="Pfam" id="PF14748">
    <property type="entry name" value="P5CR_dimer"/>
    <property type="match status" value="1"/>
</dbReference>
<dbReference type="Pfam" id="PF03807">
    <property type="entry name" value="F420_oxidored"/>
    <property type="match status" value="1"/>
</dbReference>
<protein>
    <recommendedName>
        <fullName evidence="7">Pyrroline-5-carboxylate reductase dimerisation domain-containing protein</fullName>
    </recommendedName>
</protein>
<dbReference type="InterPro" id="IPR029036">
    <property type="entry name" value="P5CR_dimer"/>
</dbReference>
<dbReference type="Gene3D" id="1.10.3730.10">
    <property type="entry name" value="ProC C-terminal domain-like"/>
    <property type="match status" value="1"/>
</dbReference>
<evidence type="ECO:0000256" key="3">
    <source>
        <dbReference type="ARBA" id="ARBA00023002"/>
    </source>
</evidence>
<dbReference type="FunFam" id="1.10.3730.10:FF:000001">
    <property type="entry name" value="Pyrroline-5-carboxylate reductase"/>
    <property type="match status" value="1"/>
</dbReference>
<keyword evidence="2" id="KW-0521">NADP</keyword>
<evidence type="ECO:0008006" key="7">
    <source>
        <dbReference type="Google" id="ProtNLM"/>
    </source>
</evidence>
<reference evidence="6" key="1">
    <citation type="submission" date="2018-05" db="EMBL/GenBank/DDBJ databases">
        <authorList>
            <person name="Lanie J.A."/>
            <person name="Ng W.-L."/>
            <person name="Kazmierczak K.M."/>
            <person name="Andrzejewski T.M."/>
            <person name="Davidsen T.M."/>
            <person name="Wayne K.J."/>
            <person name="Tettelin H."/>
            <person name="Glass J.I."/>
            <person name="Rusch D."/>
            <person name="Podicherti R."/>
            <person name="Tsui H.-C.T."/>
            <person name="Winkler M.E."/>
        </authorList>
    </citation>
    <scope>NUCLEOTIDE SEQUENCE</scope>
</reference>
<dbReference type="GO" id="GO:0055129">
    <property type="term" value="P:L-proline biosynthetic process"/>
    <property type="evidence" value="ECO:0007669"/>
    <property type="project" value="TreeGrafter"/>
</dbReference>
<dbReference type="AlphaFoldDB" id="A0A382LUQ8"/>
<name>A0A382LUQ8_9ZZZZ</name>
<gene>
    <name evidence="6" type="ORF">METZ01_LOCUS291505</name>
</gene>
<evidence type="ECO:0000313" key="6">
    <source>
        <dbReference type="EMBL" id="SVC38651.1"/>
    </source>
</evidence>
<dbReference type="GO" id="GO:0004735">
    <property type="term" value="F:pyrroline-5-carboxylate reductase activity"/>
    <property type="evidence" value="ECO:0007669"/>
    <property type="project" value="InterPro"/>
</dbReference>
<feature type="domain" description="Pyrroline-5-carboxylate reductase catalytic N-terminal" evidence="4">
    <location>
        <begin position="4"/>
        <end position="94"/>
    </location>
</feature>
<keyword evidence="3" id="KW-0560">Oxidoreductase</keyword>
<dbReference type="PIRSF" id="PIRSF000193">
    <property type="entry name" value="Pyrrol-5-carb_rd"/>
    <property type="match status" value="1"/>
</dbReference>
<dbReference type="SUPFAM" id="SSF51735">
    <property type="entry name" value="NAD(P)-binding Rossmann-fold domains"/>
    <property type="match status" value="1"/>
</dbReference>
<dbReference type="InterPro" id="IPR028939">
    <property type="entry name" value="P5C_Rdtase_cat_N"/>
</dbReference>
<dbReference type="SUPFAM" id="SSF48179">
    <property type="entry name" value="6-phosphogluconate dehydrogenase C-terminal domain-like"/>
    <property type="match status" value="1"/>
</dbReference>
<sequence length="264" mass="26057">MTAKLQVIGGGKMGEALLGGLVADGWATPDELHVAEPDASRRDALSAAIPGLPVGPDPVAGADTLVAVKPDVVPAVCEILADLGVARVLSIAAGVRLATFESILGDGVPVVRAMPNTPSLVGVGAAAIAAGSLAGPDDLDWATGILSAVGTVVVVDEPLLDAVTGLSGSGPAYVFLLAEALVDAGEAAGLPRETAAALAEQTLLGAATLLHQGDDPPATLRQNVTSKGGTTAAGLAVFEEGGFRDLVRDVVAAATERSRELGAG</sequence>